<comment type="catalytic activity">
    <reaction evidence="1 10">
        <text>Endohydrolysis of (1-&gt;4)-beta-D-glucosidic linkages in cellulose, lichenin and cereal beta-D-glucans.</text>
        <dbReference type="EC" id="3.2.1.4"/>
    </reaction>
</comment>
<accession>A0ABQ9ER98</accession>
<feature type="compositionally biased region" description="Low complexity" evidence="11">
    <location>
        <begin position="209"/>
        <end position="247"/>
    </location>
</feature>
<evidence type="ECO:0000256" key="2">
    <source>
        <dbReference type="ARBA" id="ARBA00007072"/>
    </source>
</evidence>
<evidence type="ECO:0000256" key="4">
    <source>
        <dbReference type="ARBA" id="ARBA00023001"/>
    </source>
</evidence>
<feature type="active site" evidence="9">
    <location>
        <position position="633"/>
    </location>
</feature>
<comment type="caution">
    <text evidence="13">The sequence shown here is derived from an EMBL/GenBank/DDBJ whole genome shotgun (WGS) entry which is preliminary data.</text>
</comment>
<dbReference type="PANTHER" id="PTHR22298">
    <property type="entry name" value="ENDO-1,4-BETA-GLUCANASE"/>
    <property type="match status" value="1"/>
</dbReference>
<evidence type="ECO:0000256" key="10">
    <source>
        <dbReference type="RuleBase" id="RU361166"/>
    </source>
</evidence>
<dbReference type="InterPro" id="IPR008928">
    <property type="entry name" value="6-hairpin_glycosidase_sf"/>
</dbReference>
<feature type="active site" evidence="8">
    <location>
        <position position="580"/>
    </location>
</feature>
<keyword evidence="7 8" id="KW-0624">Polysaccharide degradation</keyword>
<evidence type="ECO:0000256" key="11">
    <source>
        <dbReference type="SAM" id="MobiDB-lite"/>
    </source>
</evidence>
<name>A0ABQ9ER98_TEGGR</name>
<feature type="region of interest" description="Disordered" evidence="11">
    <location>
        <begin position="209"/>
        <end position="256"/>
    </location>
</feature>
<dbReference type="InterPro" id="IPR012341">
    <property type="entry name" value="6hp_glycosidase-like_sf"/>
</dbReference>
<reference evidence="13 14" key="1">
    <citation type="submission" date="2022-12" db="EMBL/GenBank/DDBJ databases">
        <title>Chromosome-level genome of Tegillarca granosa.</title>
        <authorList>
            <person name="Kim J."/>
        </authorList>
    </citation>
    <scope>NUCLEOTIDE SEQUENCE [LARGE SCALE GENOMIC DNA]</scope>
    <source>
        <strain evidence="13">Teg-2019</strain>
        <tissue evidence="13">Adductor muscle</tissue>
    </source>
</reference>
<keyword evidence="4 10" id="KW-0136">Cellulose degradation</keyword>
<evidence type="ECO:0000313" key="13">
    <source>
        <dbReference type="EMBL" id="KAJ8305940.1"/>
    </source>
</evidence>
<dbReference type="EC" id="3.2.1.4" evidence="10"/>
<protein>
    <recommendedName>
        <fullName evidence="10">Endoglucanase</fullName>
        <ecNumber evidence="10">3.2.1.4</ecNumber>
    </recommendedName>
</protein>
<evidence type="ECO:0000256" key="3">
    <source>
        <dbReference type="ARBA" id="ARBA00022801"/>
    </source>
</evidence>
<organism evidence="13 14">
    <name type="scientific">Tegillarca granosa</name>
    <name type="common">Malaysian cockle</name>
    <name type="synonym">Anadara granosa</name>
    <dbReference type="NCBI Taxonomy" id="220873"/>
    <lineage>
        <taxon>Eukaryota</taxon>
        <taxon>Metazoa</taxon>
        <taxon>Spiralia</taxon>
        <taxon>Lophotrochozoa</taxon>
        <taxon>Mollusca</taxon>
        <taxon>Bivalvia</taxon>
        <taxon>Autobranchia</taxon>
        <taxon>Pteriomorphia</taxon>
        <taxon>Arcoida</taxon>
        <taxon>Arcoidea</taxon>
        <taxon>Arcidae</taxon>
        <taxon>Tegillarca</taxon>
    </lineage>
</organism>
<feature type="region of interest" description="Disordered" evidence="11">
    <location>
        <begin position="22"/>
        <end position="64"/>
    </location>
</feature>
<dbReference type="InterPro" id="IPR033126">
    <property type="entry name" value="Glyco_hydro_9_Asp/Glu_AS"/>
</dbReference>
<dbReference type="Gene3D" id="1.50.10.10">
    <property type="match status" value="2"/>
</dbReference>
<dbReference type="Proteomes" id="UP001217089">
    <property type="component" value="Unassembled WGS sequence"/>
</dbReference>
<keyword evidence="14" id="KW-1185">Reference proteome</keyword>
<dbReference type="SUPFAM" id="SSF48208">
    <property type="entry name" value="Six-hairpin glycosidases"/>
    <property type="match status" value="1"/>
</dbReference>
<dbReference type="InterPro" id="IPR001701">
    <property type="entry name" value="Glyco_hydro_9"/>
</dbReference>
<keyword evidence="5 8" id="KW-0119">Carbohydrate metabolism</keyword>
<evidence type="ECO:0000256" key="8">
    <source>
        <dbReference type="PROSITE-ProRule" id="PRU10059"/>
    </source>
</evidence>
<feature type="active site" evidence="9">
    <location>
        <position position="624"/>
    </location>
</feature>
<evidence type="ECO:0000256" key="6">
    <source>
        <dbReference type="ARBA" id="ARBA00023295"/>
    </source>
</evidence>
<evidence type="ECO:0000256" key="5">
    <source>
        <dbReference type="ARBA" id="ARBA00023277"/>
    </source>
</evidence>
<evidence type="ECO:0000256" key="1">
    <source>
        <dbReference type="ARBA" id="ARBA00000966"/>
    </source>
</evidence>
<evidence type="ECO:0000256" key="9">
    <source>
        <dbReference type="PROSITE-ProRule" id="PRU10060"/>
    </source>
</evidence>
<sequence length="667" mass="72783">MSSKNEYHSPGVRIGFQIKYNEEKPNGSCVPNVDISSTSERTTMSKTTETTTASPTSTAKPSTTVFSTVQSSTMSSTDSFSTSTSQTATSTTGATYQAQINYIGDPWPENGNNKAKGACVLPISSKIDNIKVKIAFNTQTVSFQQWVGTVLSSSDVNGQWYDIQNSHAWDPPSKTVEFIVEYNANDENPPTGYCIFYTNGQIITTQSTLTSSKTNTAKPTSSSASTNTASSSAQSQTTTAQSTTKQPGTTVTPGSSRYNYGDVMKLSILFYEAQRSGKLPNDNRVSWRADSCLDDKGVNNEDLAGGWYDAGDGVKFNFPMASSTTLLTWGLVQWKDAYVSSDQLDNMYDSIKWTLDYFLKCWKNDKLYGQVGDGHVDHASWTRPEDYTMARPAFYLNASNPGSDLAGETAAALAAGAIAFKTEGLSCILGYDDELCFGAAMLYKATGNNSYLEQAKSYARQKIAWGLSWDDKTVACQLLLFEATYGNTYKTQVESFVKSYLPGGSVQQTNCGLAWLDQWGALRYSANAAFVALMAADMGIGNADQYKTFAMSQIHYMIGENNKKLSYVIGYGSNYPKKPHHRASSCPALDTPCDWNDYESENDNPHVLTGALVGGPDKFDAYEDQRNDYIKNEVATDYNAGFQSTLAGLQHFAINNKLPQAPTLPCA</sequence>
<keyword evidence="3 8" id="KW-0378">Hydrolase</keyword>
<evidence type="ECO:0000259" key="12">
    <source>
        <dbReference type="Pfam" id="PF00759"/>
    </source>
</evidence>
<comment type="similarity">
    <text evidence="2 8 10">Belongs to the glycosyl hydrolase 9 (cellulase E) family.</text>
</comment>
<dbReference type="PROSITE" id="PS00698">
    <property type="entry name" value="GH9_3"/>
    <property type="match status" value="1"/>
</dbReference>
<gene>
    <name evidence="13" type="ORF">KUTeg_016485</name>
</gene>
<dbReference type="PROSITE" id="PS00592">
    <property type="entry name" value="GH9_2"/>
    <property type="match status" value="1"/>
</dbReference>
<dbReference type="Pfam" id="PF00759">
    <property type="entry name" value="Glyco_hydro_9"/>
    <property type="match status" value="2"/>
</dbReference>
<dbReference type="InterPro" id="IPR018221">
    <property type="entry name" value="Glyco_hydro_9_His_AS"/>
</dbReference>
<feature type="domain" description="Glycoside hydrolase family 9" evidence="12">
    <location>
        <begin position="430"/>
        <end position="645"/>
    </location>
</feature>
<feature type="domain" description="Glycoside hydrolase family 9" evidence="12">
    <location>
        <begin position="260"/>
        <end position="421"/>
    </location>
</feature>
<dbReference type="EMBL" id="JARBDR010000813">
    <property type="protein sequence ID" value="KAJ8305940.1"/>
    <property type="molecule type" value="Genomic_DNA"/>
</dbReference>
<proteinExistence type="inferred from homology"/>
<keyword evidence="6 8" id="KW-0326">Glycosidase</keyword>
<evidence type="ECO:0000313" key="14">
    <source>
        <dbReference type="Proteomes" id="UP001217089"/>
    </source>
</evidence>
<feature type="compositionally biased region" description="Low complexity" evidence="11">
    <location>
        <begin position="36"/>
        <end position="64"/>
    </location>
</feature>
<evidence type="ECO:0000256" key="7">
    <source>
        <dbReference type="ARBA" id="ARBA00023326"/>
    </source>
</evidence>